<feature type="binding site" evidence="5">
    <location>
        <position position="47"/>
    </location>
    <ligand>
        <name>S-adenosyl-L-methionine</name>
        <dbReference type="ChEBI" id="CHEBI:59789"/>
    </ligand>
</feature>
<organism evidence="6 7">
    <name type="scientific">Geodia barretti</name>
    <name type="common">Barrett's horny sponge</name>
    <dbReference type="NCBI Taxonomy" id="519541"/>
    <lineage>
        <taxon>Eukaryota</taxon>
        <taxon>Metazoa</taxon>
        <taxon>Porifera</taxon>
        <taxon>Demospongiae</taxon>
        <taxon>Heteroscleromorpha</taxon>
        <taxon>Tetractinellida</taxon>
        <taxon>Astrophorina</taxon>
        <taxon>Geodiidae</taxon>
        <taxon>Geodia</taxon>
    </lineage>
</organism>
<dbReference type="GO" id="GO:0032259">
    <property type="term" value="P:methylation"/>
    <property type="evidence" value="ECO:0007669"/>
    <property type="project" value="UniProtKB-KW"/>
</dbReference>
<evidence type="ECO:0000256" key="5">
    <source>
        <dbReference type="HAMAP-Rule" id="MF_03191"/>
    </source>
</evidence>
<evidence type="ECO:0000313" key="7">
    <source>
        <dbReference type="Proteomes" id="UP001174909"/>
    </source>
</evidence>
<comment type="catalytic activity">
    <reaction evidence="5">
        <text>a 2-methoxy-6-(all-trans-polyprenyl)benzene-1,4-diol + S-adenosyl-L-methionine = a 5-methoxy-2-methyl-3-(all-trans-polyprenyl)benzene-1,4-diol + S-adenosyl-L-homocysteine + H(+)</text>
        <dbReference type="Rhea" id="RHEA:28286"/>
        <dbReference type="Rhea" id="RHEA-COMP:10858"/>
        <dbReference type="Rhea" id="RHEA-COMP:10859"/>
        <dbReference type="ChEBI" id="CHEBI:15378"/>
        <dbReference type="ChEBI" id="CHEBI:57856"/>
        <dbReference type="ChEBI" id="CHEBI:59789"/>
        <dbReference type="ChEBI" id="CHEBI:84166"/>
        <dbReference type="ChEBI" id="CHEBI:84167"/>
        <dbReference type="EC" id="2.1.1.201"/>
    </reaction>
</comment>
<dbReference type="EMBL" id="CASHTH010001810">
    <property type="protein sequence ID" value="CAI8020216.1"/>
    <property type="molecule type" value="Genomic_DNA"/>
</dbReference>
<comment type="pathway">
    <text evidence="5">Cofactor biosynthesis; ubiquinone biosynthesis.</text>
</comment>
<keyword evidence="5" id="KW-0472">Membrane</keyword>
<dbReference type="PANTHER" id="PTHR43591:SF24">
    <property type="entry name" value="2-METHOXY-6-POLYPRENYL-1,4-BENZOQUINOL METHYLASE, MITOCHONDRIAL"/>
    <property type="match status" value="1"/>
</dbReference>
<gene>
    <name evidence="6" type="ORF">GBAR_LOCUS12094</name>
</gene>
<keyword evidence="5" id="KW-0999">Mitochondrion inner membrane</keyword>
<evidence type="ECO:0000256" key="1">
    <source>
        <dbReference type="ARBA" id="ARBA00022603"/>
    </source>
</evidence>
<evidence type="ECO:0000256" key="4">
    <source>
        <dbReference type="ARBA" id="ARBA00046387"/>
    </source>
</evidence>
<comment type="subcellular location">
    <subcellularLocation>
        <location evidence="5">Mitochondrion inner membrane</location>
        <topology evidence="5">Peripheral membrane protein</topology>
        <orientation evidence="5">Matrix side</orientation>
    </subcellularLocation>
</comment>
<evidence type="ECO:0000256" key="3">
    <source>
        <dbReference type="ARBA" id="ARBA00022691"/>
    </source>
</evidence>
<comment type="caution">
    <text evidence="5">Lacks conserved residue(s) required for the propagation of feature annotation.</text>
</comment>
<dbReference type="PANTHER" id="PTHR43591">
    <property type="entry name" value="METHYLTRANSFERASE"/>
    <property type="match status" value="1"/>
</dbReference>
<dbReference type="PROSITE" id="PS01183">
    <property type="entry name" value="UBIE_1"/>
    <property type="match status" value="1"/>
</dbReference>
<dbReference type="SUPFAM" id="SSF53335">
    <property type="entry name" value="S-adenosyl-L-methionine-dependent methyltransferases"/>
    <property type="match status" value="1"/>
</dbReference>
<comment type="similarity">
    <text evidence="5">Belongs to the class I-like SAM-binding methyltransferase superfamily. MenG/UbiE family.</text>
</comment>
<name>A0AA35WK97_GEOBA</name>
<dbReference type="NCBIfam" id="TIGR01934">
    <property type="entry name" value="MenG_MenH_UbiE"/>
    <property type="match status" value="1"/>
</dbReference>
<keyword evidence="7" id="KW-1185">Reference proteome</keyword>
<comment type="caution">
    <text evidence="6">The sequence shown here is derived from an EMBL/GenBank/DDBJ whole genome shotgun (WGS) entry which is preliminary data.</text>
</comment>
<dbReference type="CDD" id="cd02440">
    <property type="entry name" value="AdoMet_MTases"/>
    <property type="match status" value="1"/>
</dbReference>
<dbReference type="Gene3D" id="3.40.50.150">
    <property type="entry name" value="Vaccinia Virus protein VP39"/>
    <property type="match status" value="1"/>
</dbReference>
<keyword evidence="5" id="KW-0496">Mitochondrion</keyword>
<reference evidence="6" key="1">
    <citation type="submission" date="2023-03" db="EMBL/GenBank/DDBJ databases">
        <authorList>
            <person name="Steffen K."/>
            <person name="Cardenas P."/>
        </authorList>
    </citation>
    <scope>NUCLEOTIDE SEQUENCE</scope>
</reference>
<dbReference type="Proteomes" id="UP001174909">
    <property type="component" value="Unassembled WGS sequence"/>
</dbReference>
<dbReference type="InterPro" id="IPR023576">
    <property type="entry name" value="UbiE/COQ5_MeTrFase_CS"/>
</dbReference>
<dbReference type="HAMAP" id="MF_01813">
    <property type="entry name" value="MenG_UbiE_methyltr"/>
    <property type="match status" value="1"/>
</dbReference>
<dbReference type="EC" id="2.1.1.201" evidence="5"/>
<accession>A0AA35WK97</accession>
<keyword evidence="2 5" id="KW-0808">Transferase</keyword>
<dbReference type="InterPro" id="IPR004033">
    <property type="entry name" value="UbiE/COQ5_MeTrFase"/>
</dbReference>
<keyword evidence="1 5" id="KW-0489">Methyltransferase</keyword>
<evidence type="ECO:0000313" key="6">
    <source>
        <dbReference type="EMBL" id="CAI8020216.1"/>
    </source>
</evidence>
<dbReference type="AlphaFoldDB" id="A0AA35WK97"/>
<feature type="binding site" evidence="5">
    <location>
        <position position="67"/>
    </location>
    <ligand>
        <name>S-adenosyl-L-methionine</name>
        <dbReference type="ChEBI" id="CHEBI:59789"/>
    </ligand>
</feature>
<sequence length="224" mass="24285">MFSRISRRYDLLNTVMSGGRHHAWRRKATAMAVEGLSGRALDVATGTGDFAFDLARRAEVTSVVGLDFTRDMMTIGVQKGIRHGVGESVSFTEGDAHELPFADDSFMCATVGFGIRNFIDVPKALREMARVVSPGGRVVSLEIVRQDGRDPISAMARMHFRYATPWLGALLAGDREAYTYLPQSAQGFMSADELTGAMTDAGLKVTHCVKLALGTAVIHVGQKC</sequence>
<evidence type="ECO:0000256" key="2">
    <source>
        <dbReference type="ARBA" id="ARBA00022679"/>
    </source>
</evidence>
<keyword evidence="3 5" id="KW-0949">S-adenosyl-L-methionine</keyword>
<feature type="binding site" evidence="5">
    <location>
        <begin position="95"/>
        <end position="96"/>
    </location>
    <ligand>
        <name>S-adenosyl-L-methionine</name>
        <dbReference type="ChEBI" id="CHEBI:59789"/>
    </ligand>
</feature>
<comment type="function">
    <text evidence="5">Methyltransferase required for the conversion of 2-polyprenyl-6-methoxy-1,4-benzoquinol (DDMQH2) to 2-polyprenyl-3-methyl-6-methoxy-1,4-benzoquinol (DMQH2).</text>
</comment>
<proteinExistence type="inferred from homology"/>
<keyword evidence="5" id="KW-0831">Ubiquinone biosynthesis</keyword>
<dbReference type="GO" id="GO:0031314">
    <property type="term" value="C:extrinsic component of mitochondrial inner membrane"/>
    <property type="evidence" value="ECO:0007669"/>
    <property type="project" value="UniProtKB-UniRule"/>
</dbReference>
<comment type="subunit">
    <text evidence="4">Component of a multi-subunit COQ enzyme complex, composed of at least COQ3, COQ4, COQ5, COQ6, COQ7 and COQ9. Interacts with PYURF; the interaction is direct, stabilizes COQ5 protein and associates PYURF with COQ enzyme complex.</text>
</comment>
<dbReference type="PROSITE" id="PS51608">
    <property type="entry name" value="SAM_MT_UBIE"/>
    <property type="match status" value="1"/>
</dbReference>
<dbReference type="Pfam" id="PF01209">
    <property type="entry name" value="Ubie_methyltran"/>
    <property type="match status" value="1"/>
</dbReference>
<dbReference type="InterPro" id="IPR029063">
    <property type="entry name" value="SAM-dependent_MTases_sf"/>
</dbReference>
<protein>
    <recommendedName>
        <fullName evidence="5">2-methoxy-6-polyprenyl-1,4-benzoquinol methylase, mitochondrial</fullName>
        <ecNumber evidence="5">2.1.1.201</ecNumber>
    </recommendedName>
    <alternativeName>
        <fullName evidence="5">Ubiquinone biosynthesis methyltransferase COQ5</fullName>
    </alternativeName>
</protein>
<dbReference type="GO" id="GO:0008425">
    <property type="term" value="F:2-methoxy-6-polyprenyl-1,4-benzoquinol methyltransferase activity"/>
    <property type="evidence" value="ECO:0007669"/>
    <property type="project" value="UniProtKB-UniRule"/>
</dbReference>